<feature type="domain" description="Four-carbon acid sugar kinase N-terminal" evidence="13">
    <location>
        <begin position="3"/>
        <end position="222"/>
    </location>
</feature>
<dbReference type="Gene3D" id="3.40.50.10840">
    <property type="entry name" value="Putative sugar-binding, N-terminal domain"/>
    <property type="match status" value="1"/>
</dbReference>
<evidence type="ECO:0000259" key="13">
    <source>
        <dbReference type="Pfam" id="PF07005"/>
    </source>
</evidence>
<evidence type="ECO:0000256" key="8">
    <source>
        <dbReference type="ARBA" id="ARBA00036346"/>
    </source>
</evidence>
<name>A0ABZ2HD60_9RHOB</name>
<evidence type="ECO:0000256" key="9">
    <source>
        <dbReference type="ARBA" id="ARBA00037335"/>
    </source>
</evidence>
<protein>
    <recommendedName>
        <fullName evidence="11">3-oxo-tetronate kinase</fullName>
        <ecNumber evidence="10">2.7.1.217</ecNumber>
    </recommendedName>
    <alternativeName>
        <fullName evidence="12">3-dehydrotetronate 4-kinase</fullName>
    </alternativeName>
</protein>
<dbReference type="EC" id="2.7.1.217" evidence="10"/>
<comment type="catalytic activity">
    <reaction evidence="8">
        <text>3-dehydro-D-erythronate + ATP = 3-dehydro-4-O-phospho-D-erythronate + ADP + H(+)</text>
        <dbReference type="Rhea" id="RHEA:52556"/>
        <dbReference type="ChEBI" id="CHEBI:15378"/>
        <dbReference type="ChEBI" id="CHEBI:30616"/>
        <dbReference type="ChEBI" id="CHEBI:57958"/>
        <dbReference type="ChEBI" id="CHEBI:136593"/>
        <dbReference type="ChEBI" id="CHEBI:456216"/>
        <dbReference type="EC" id="2.7.1.217"/>
    </reaction>
</comment>
<dbReference type="Pfam" id="PF07005">
    <property type="entry name" value="SBD_N"/>
    <property type="match status" value="1"/>
</dbReference>
<evidence type="ECO:0000256" key="11">
    <source>
        <dbReference type="ARBA" id="ARBA00039461"/>
    </source>
</evidence>
<dbReference type="Proteomes" id="UP001364156">
    <property type="component" value="Chromosome"/>
</dbReference>
<evidence type="ECO:0000256" key="12">
    <source>
        <dbReference type="ARBA" id="ARBA00041377"/>
    </source>
</evidence>
<evidence type="ECO:0000259" key="14">
    <source>
        <dbReference type="Pfam" id="PF17042"/>
    </source>
</evidence>
<dbReference type="Pfam" id="PF17042">
    <property type="entry name" value="NBD_C"/>
    <property type="match status" value="1"/>
</dbReference>
<dbReference type="InterPro" id="IPR050007">
    <property type="entry name" value="OtnK"/>
</dbReference>
<comment type="catalytic activity">
    <reaction evidence="7">
        <text>3-dehydro-L-erythronate + ATP = 3-dehydro-4-O-phospho-L-erythronate + ADP + H(+)</text>
        <dbReference type="Rhea" id="RHEA:52552"/>
        <dbReference type="ChEBI" id="CHEBI:15378"/>
        <dbReference type="ChEBI" id="CHEBI:30616"/>
        <dbReference type="ChEBI" id="CHEBI:136592"/>
        <dbReference type="ChEBI" id="CHEBI:136670"/>
        <dbReference type="ChEBI" id="CHEBI:456216"/>
        <dbReference type="EC" id="2.7.1.217"/>
    </reaction>
</comment>
<dbReference type="InterPro" id="IPR031475">
    <property type="entry name" value="NBD_C"/>
</dbReference>
<evidence type="ECO:0000313" key="16">
    <source>
        <dbReference type="Proteomes" id="UP001364156"/>
    </source>
</evidence>
<keyword evidence="2 15" id="KW-0808">Transferase</keyword>
<dbReference type="InterPro" id="IPR037051">
    <property type="entry name" value="4-carb_acid_sugar_kinase_N_sf"/>
</dbReference>
<evidence type="ECO:0000256" key="1">
    <source>
        <dbReference type="ARBA" id="ARBA00005715"/>
    </source>
</evidence>
<dbReference type="RefSeq" id="WP_338548692.1">
    <property type="nucleotide sequence ID" value="NZ_CP146069.1"/>
</dbReference>
<dbReference type="EMBL" id="CP146069">
    <property type="protein sequence ID" value="WWR45776.1"/>
    <property type="molecule type" value="Genomic_DNA"/>
</dbReference>
<keyword evidence="16" id="KW-1185">Reference proteome</keyword>
<accession>A0ABZ2HD60</accession>
<dbReference type="SUPFAM" id="SSF142764">
    <property type="entry name" value="YgbK-like"/>
    <property type="match status" value="1"/>
</dbReference>
<comment type="function">
    <text evidence="9">Catalyzes the ATP-dependent phosphorylation of 3-oxo-tetronate to 3-oxo-tetronate 4-phosphate.</text>
</comment>
<keyword evidence="3" id="KW-0547">Nucleotide-binding</keyword>
<evidence type="ECO:0000313" key="15">
    <source>
        <dbReference type="EMBL" id="WWR45776.1"/>
    </source>
</evidence>
<dbReference type="GO" id="GO:0016301">
    <property type="term" value="F:kinase activity"/>
    <property type="evidence" value="ECO:0007669"/>
    <property type="project" value="UniProtKB-KW"/>
</dbReference>
<proteinExistence type="inferred from homology"/>
<evidence type="ECO:0000256" key="4">
    <source>
        <dbReference type="ARBA" id="ARBA00022777"/>
    </source>
</evidence>
<gene>
    <name evidence="15" type="primary">otnK</name>
    <name evidence="15" type="ORF">RZ517_13430</name>
</gene>
<keyword evidence="4 15" id="KW-0418">Kinase</keyword>
<feature type="domain" description="Four-carbon acid sugar kinase nucleotide binding" evidence="14">
    <location>
        <begin position="244"/>
        <end position="398"/>
    </location>
</feature>
<evidence type="ECO:0000256" key="5">
    <source>
        <dbReference type="ARBA" id="ARBA00022840"/>
    </source>
</evidence>
<keyword evidence="6" id="KW-0119">Carbohydrate metabolism</keyword>
<evidence type="ECO:0000256" key="3">
    <source>
        <dbReference type="ARBA" id="ARBA00022741"/>
    </source>
</evidence>
<comment type="similarity">
    <text evidence="1">Belongs to the four-carbon acid sugar kinase family.</text>
</comment>
<keyword evidence="5" id="KW-0067">ATP-binding</keyword>
<sequence>MKIGVIADDFTGASDIALTLAEGGMRTAQFIGVPDAPAPSVIKAGVVALKTRTCPVDEAVETSRAACDWLIDQGATQIIFKVCSTFDSTDSGNIGPVLDALAERLNAPRTITCPAFPENGRSVYQGHLFVNDTLLNESGMQDHPLTPMRDADLRRVLARQSQQEIGHVPALTVLQGADAIKTALPATGHIIVDAISDENLMEIGKAVQDEVLLCGGSGIALGLPVNFGVSPGSPDWQAITGPGAVLSGSCSIATRAQVTRFKAKAPHREITAEDVLDHGLSATDLADWALAQPSAPLIYSSADPEIVRAAQDKYGQDTVAQAIEALFSDLAKTLVANGISRLVVAGGETSGAVVSGLNATMLQIGPRLAAGVPALRLEQDRPIAFALKSGNFGDEDFFASALARMEGTP</sequence>
<evidence type="ECO:0000256" key="2">
    <source>
        <dbReference type="ARBA" id="ARBA00022679"/>
    </source>
</evidence>
<organism evidence="15 16">
    <name type="scientific">Roseovarius phycicola</name>
    <dbReference type="NCBI Taxonomy" id="3080976"/>
    <lineage>
        <taxon>Bacteria</taxon>
        <taxon>Pseudomonadati</taxon>
        <taxon>Pseudomonadota</taxon>
        <taxon>Alphaproteobacteria</taxon>
        <taxon>Rhodobacterales</taxon>
        <taxon>Roseobacteraceae</taxon>
        <taxon>Roseovarius</taxon>
    </lineage>
</organism>
<evidence type="ECO:0000256" key="10">
    <source>
        <dbReference type="ARBA" id="ARBA00039095"/>
    </source>
</evidence>
<dbReference type="Gene3D" id="3.40.980.20">
    <property type="entry name" value="Four-carbon acid sugar kinase, nucleotide binding domain"/>
    <property type="match status" value="1"/>
</dbReference>
<dbReference type="InterPro" id="IPR010737">
    <property type="entry name" value="4-carb_acid_sugar_kinase_N"/>
</dbReference>
<evidence type="ECO:0000256" key="7">
    <source>
        <dbReference type="ARBA" id="ARBA00035898"/>
    </source>
</evidence>
<dbReference type="InterPro" id="IPR042213">
    <property type="entry name" value="NBD_C_sf"/>
</dbReference>
<reference evidence="15 16" key="1">
    <citation type="submission" date="2023-10" db="EMBL/GenBank/DDBJ databases">
        <title>Roseovarius strain S88 nov., isolated from a marine algae.</title>
        <authorList>
            <person name="Lee M.W."/>
            <person name="Lee J.K."/>
            <person name="Kim J.M."/>
            <person name="Choi D.G."/>
            <person name="Baek J.H."/>
            <person name="Bayburt H."/>
            <person name="Jung J.J."/>
            <person name="Han D.M."/>
            <person name="Jeon C.O."/>
        </authorList>
    </citation>
    <scope>NUCLEOTIDE SEQUENCE [LARGE SCALE GENOMIC DNA]</scope>
    <source>
        <strain evidence="15 16">S88</strain>
    </source>
</reference>
<evidence type="ECO:0000256" key="6">
    <source>
        <dbReference type="ARBA" id="ARBA00023277"/>
    </source>
</evidence>
<dbReference type="NCBIfam" id="NF043035">
    <property type="entry name" value="OxoTetrKin"/>
    <property type="match status" value="1"/>
</dbReference>